<dbReference type="Gene3D" id="3.90.180.10">
    <property type="entry name" value="Medium-chain alcohol dehydrogenases, catalytic domain"/>
    <property type="match status" value="1"/>
</dbReference>
<gene>
    <name evidence="7" type="ORF">UFOPK4410_00202</name>
</gene>
<dbReference type="CDD" id="cd08279">
    <property type="entry name" value="Zn_ADH_class_III"/>
    <property type="match status" value="1"/>
</dbReference>
<dbReference type="GO" id="GO:0046294">
    <property type="term" value="P:formaldehyde catabolic process"/>
    <property type="evidence" value="ECO:0007669"/>
    <property type="project" value="TreeGrafter"/>
</dbReference>
<evidence type="ECO:0000259" key="6">
    <source>
        <dbReference type="SMART" id="SM00829"/>
    </source>
</evidence>
<dbReference type="InterPro" id="IPR002328">
    <property type="entry name" value="ADH_Zn_CS"/>
</dbReference>
<dbReference type="GO" id="GO:0051903">
    <property type="term" value="F:S-(hydroxymethyl)glutathione dehydrogenase [NAD(P)+] activity"/>
    <property type="evidence" value="ECO:0007669"/>
    <property type="project" value="TreeGrafter"/>
</dbReference>
<sequence>MKAVVFESVGKRPELIEIELASPGPNEVKVKIAGAGVCGSDLHIQRGEWELPLPLVMGHEGSGTVVEVGTGVTGLSIGDHVVLSWVSPCGNCRFCEAGREAQCSLFAGVVAPNGVLHDGLSRLSRGNETLHHYLGVSSYAEYAVVPASGAIKVRSDAPLDLIAIVGCAVATGVGAVKNTAKVPEGATVAVIGCGGVGLSVVQGARIAGASRIVAIDINSSKVELALKLGATDAITISREDDPAEKLKALIGEGVDFAFDAIGHPSTTESVIRMLSLGGAAVIVGLPRVGAKAYFEPLSLAEADQKILGSNYGSIRPSIDIPWLVDQYMEGKLLLEEMVSSRRPLADAAQALEDLENGVALRQILIP</sequence>
<keyword evidence="4" id="KW-0560">Oxidoreductase</keyword>
<dbReference type="InterPro" id="IPR020843">
    <property type="entry name" value="ER"/>
</dbReference>
<dbReference type="Pfam" id="PF08240">
    <property type="entry name" value="ADH_N"/>
    <property type="match status" value="1"/>
</dbReference>
<dbReference type="FunFam" id="3.40.50.720:FF:000003">
    <property type="entry name" value="S-(hydroxymethyl)glutathione dehydrogenase"/>
    <property type="match status" value="1"/>
</dbReference>
<name>A0A6J7VQY0_9ZZZZ</name>
<evidence type="ECO:0000256" key="2">
    <source>
        <dbReference type="ARBA" id="ARBA00022723"/>
    </source>
</evidence>
<evidence type="ECO:0000256" key="4">
    <source>
        <dbReference type="ARBA" id="ARBA00023002"/>
    </source>
</evidence>
<keyword evidence="3" id="KW-0862">Zinc</keyword>
<keyword evidence="5" id="KW-0520">NAD</keyword>
<dbReference type="InterPro" id="IPR036291">
    <property type="entry name" value="NAD(P)-bd_dom_sf"/>
</dbReference>
<feature type="domain" description="Enoyl reductase (ER)" evidence="6">
    <location>
        <begin position="10"/>
        <end position="360"/>
    </location>
</feature>
<evidence type="ECO:0000256" key="3">
    <source>
        <dbReference type="ARBA" id="ARBA00022833"/>
    </source>
</evidence>
<organism evidence="7">
    <name type="scientific">freshwater metagenome</name>
    <dbReference type="NCBI Taxonomy" id="449393"/>
    <lineage>
        <taxon>unclassified sequences</taxon>
        <taxon>metagenomes</taxon>
        <taxon>ecological metagenomes</taxon>
    </lineage>
</organism>
<dbReference type="PANTHER" id="PTHR43880">
    <property type="entry name" value="ALCOHOL DEHYDROGENASE"/>
    <property type="match status" value="1"/>
</dbReference>
<proteinExistence type="predicted"/>
<accession>A0A6J7VQY0</accession>
<dbReference type="GO" id="GO:0008270">
    <property type="term" value="F:zinc ion binding"/>
    <property type="evidence" value="ECO:0007669"/>
    <property type="project" value="InterPro"/>
</dbReference>
<dbReference type="SMART" id="SM00829">
    <property type="entry name" value="PKS_ER"/>
    <property type="match status" value="1"/>
</dbReference>
<dbReference type="AlphaFoldDB" id="A0A6J7VQY0"/>
<protein>
    <submittedName>
        <fullName evidence="7">Unannotated protein</fullName>
    </submittedName>
</protein>
<evidence type="ECO:0000256" key="5">
    <source>
        <dbReference type="ARBA" id="ARBA00023027"/>
    </source>
</evidence>
<dbReference type="SUPFAM" id="SSF50129">
    <property type="entry name" value="GroES-like"/>
    <property type="match status" value="2"/>
</dbReference>
<dbReference type="EMBL" id="CAFBRV010000009">
    <property type="protein sequence ID" value="CAB5105430.1"/>
    <property type="molecule type" value="Genomic_DNA"/>
</dbReference>
<reference evidence="7" key="1">
    <citation type="submission" date="2020-05" db="EMBL/GenBank/DDBJ databases">
        <authorList>
            <person name="Chiriac C."/>
            <person name="Salcher M."/>
            <person name="Ghai R."/>
            <person name="Kavagutti S V."/>
        </authorList>
    </citation>
    <scope>NUCLEOTIDE SEQUENCE</scope>
</reference>
<evidence type="ECO:0000256" key="1">
    <source>
        <dbReference type="ARBA" id="ARBA00001947"/>
    </source>
</evidence>
<dbReference type="PROSITE" id="PS00059">
    <property type="entry name" value="ADH_ZINC"/>
    <property type="match status" value="1"/>
</dbReference>
<keyword evidence="2" id="KW-0479">Metal-binding</keyword>
<comment type="cofactor">
    <cofactor evidence="1">
        <name>Zn(2+)</name>
        <dbReference type="ChEBI" id="CHEBI:29105"/>
    </cofactor>
</comment>
<dbReference type="Gene3D" id="3.40.50.720">
    <property type="entry name" value="NAD(P)-binding Rossmann-like Domain"/>
    <property type="match status" value="1"/>
</dbReference>
<dbReference type="PANTHER" id="PTHR43880:SF12">
    <property type="entry name" value="ALCOHOL DEHYDROGENASE CLASS-3"/>
    <property type="match status" value="1"/>
</dbReference>
<dbReference type="SUPFAM" id="SSF51735">
    <property type="entry name" value="NAD(P)-binding Rossmann-fold domains"/>
    <property type="match status" value="1"/>
</dbReference>
<dbReference type="InterPro" id="IPR013154">
    <property type="entry name" value="ADH-like_N"/>
</dbReference>
<dbReference type="Pfam" id="PF00107">
    <property type="entry name" value="ADH_zinc_N"/>
    <property type="match status" value="1"/>
</dbReference>
<dbReference type="InterPro" id="IPR011032">
    <property type="entry name" value="GroES-like_sf"/>
</dbReference>
<dbReference type="InterPro" id="IPR013149">
    <property type="entry name" value="ADH-like_C"/>
</dbReference>
<evidence type="ECO:0000313" key="7">
    <source>
        <dbReference type="EMBL" id="CAB5105430.1"/>
    </source>
</evidence>
<dbReference type="GO" id="GO:0005829">
    <property type="term" value="C:cytosol"/>
    <property type="evidence" value="ECO:0007669"/>
    <property type="project" value="TreeGrafter"/>
</dbReference>